<dbReference type="EMBL" id="NEDP02003836">
    <property type="protein sequence ID" value="OWF47636.1"/>
    <property type="molecule type" value="Genomic_DNA"/>
</dbReference>
<comment type="caution">
    <text evidence="1">The sequence shown here is derived from an EMBL/GenBank/DDBJ whole genome shotgun (WGS) entry which is preliminary data.</text>
</comment>
<dbReference type="Proteomes" id="UP000242188">
    <property type="component" value="Unassembled WGS sequence"/>
</dbReference>
<accession>A0A210QFW0</accession>
<keyword evidence="2" id="KW-1185">Reference proteome</keyword>
<name>A0A210QFW0_MIZYE</name>
<sequence length="140" mass="15463">MCDNVRTMCECTSRDIHVTFTLSHDLSISPYPPIIHFNRDIVFPSTSQCTVPPSMIVVCLGLTSTTPKVLSGNNTALIIIYLSMYENNKSIPASSAITYLVISLSQIKFSTPPNPTHFHKSSGFLAINDLPEKFTLTKIL</sequence>
<reference evidence="1 2" key="1">
    <citation type="journal article" date="2017" name="Nat. Ecol. Evol.">
        <title>Scallop genome provides insights into evolution of bilaterian karyotype and development.</title>
        <authorList>
            <person name="Wang S."/>
            <person name="Zhang J."/>
            <person name="Jiao W."/>
            <person name="Li J."/>
            <person name="Xun X."/>
            <person name="Sun Y."/>
            <person name="Guo X."/>
            <person name="Huan P."/>
            <person name="Dong B."/>
            <person name="Zhang L."/>
            <person name="Hu X."/>
            <person name="Sun X."/>
            <person name="Wang J."/>
            <person name="Zhao C."/>
            <person name="Wang Y."/>
            <person name="Wang D."/>
            <person name="Huang X."/>
            <person name="Wang R."/>
            <person name="Lv J."/>
            <person name="Li Y."/>
            <person name="Zhang Z."/>
            <person name="Liu B."/>
            <person name="Lu W."/>
            <person name="Hui Y."/>
            <person name="Liang J."/>
            <person name="Zhou Z."/>
            <person name="Hou R."/>
            <person name="Li X."/>
            <person name="Liu Y."/>
            <person name="Li H."/>
            <person name="Ning X."/>
            <person name="Lin Y."/>
            <person name="Zhao L."/>
            <person name="Xing Q."/>
            <person name="Dou J."/>
            <person name="Li Y."/>
            <person name="Mao J."/>
            <person name="Guo H."/>
            <person name="Dou H."/>
            <person name="Li T."/>
            <person name="Mu C."/>
            <person name="Jiang W."/>
            <person name="Fu Q."/>
            <person name="Fu X."/>
            <person name="Miao Y."/>
            <person name="Liu J."/>
            <person name="Yu Q."/>
            <person name="Li R."/>
            <person name="Liao H."/>
            <person name="Li X."/>
            <person name="Kong Y."/>
            <person name="Jiang Z."/>
            <person name="Chourrout D."/>
            <person name="Li R."/>
            <person name="Bao Z."/>
        </authorList>
    </citation>
    <scope>NUCLEOTIDE SEQUENCE [LARGE SCALE GENOMIC DNA]</scope>
    <source>
        <strain evidence="1 2">PY_sf001</strain>
    </source>
</reference>
<evidence type="ECO:0000313" key="1">
    <source>
        <dbReference type="EMBL" id="OWF47636.1"/>
    </source>
</evidence>
<organism evidence="1 2">
    <name type="scientific">Mizuhopecten yessoensis</name>
    <name type="common">Japanese scallop</name>
    <name type="synonym">Patinopecten yessoensis</name>
    <dbReference type="NCBI Taxonomy" id="6573"/>
    <lineage>
        <taxon>Eukaryota</taxon>
        <taxon>Metazoa</taxon>
        <taxon>Spiralia</taxon>
        <taxon>Lophotrochozoa</taxon>
        <taxon>Mollusca</taxon>
        <taxon>Bivalvia</taxon>
        <taxon>Autobranchia</taxon>
        <taxon>Pteriomorphia</taxon>
        <taxon>Pectinida</taxon>
        <taxon>Pectinoidea</taxon>
        <taxon>Pectinidae</taxon>
        <taxon>Mizuhopecten</taxon>
    </lineage>
</organism>
<gene>
    <name evidence="1" type="ORF">KP79_PYT13064</name>
</gene>
<dbReference type="AlphaFoldDB" id="A0A210QFW0"/>
<protein>
    <submittedName>
        <fullName evidence="1">Uncharacterized protein</fullName>
    </submittedName>
</protein>
<evidence type="ECO:0000313" key="2">
    <source>
        <dbReference type="Proteomes" id="UP000242188"/>
    </source>
</evidence>
<proteinExistence type="predicted"/>